<feature type="transmembrane region" description="Helical" evidence="1">
    <location>
        <begin position="23"/>
        <end position="45"/>
    </location>
</feature>
<comment type="caution">
    <text evidence="2">The sequence shown here is derived from an EMBL/GenBank/DDBJ whole genome shotgun (WGS) entry which is preliminary data.</text>
</comment>
<dbReference type="GO" id="GO:0008233">
    <property type="term" value="F:peptidase activity"/>
    <property type="evidence" value="ECO:0007669"/>
    <property type="project" value="UniProtKB-KW"/>
</dbReference>
<dbReference type="Proteomes" id="UP000552709">
    <property type="component" value="Unassembled WGS sequence"/>
</dbReference>
<dbReference type="AlphaFoldDB" id="A0A7W8JSA0"/>
<evidence type="ECO:0000313" key="2">
    <source>
        <dbReference type="EMBL" id="MBB5361898.1"/>
    </source>
</evidence>
<dbReference type="RefSeq" id="WP_184127965.1">
    <property type="nucleotide sequence ID" value="NZ_JACHFL010000002.1"/>
</dbReference>
<keyword evidence="3" id="KW-1185">Reference proteome</keyword>
<evidence type="ECO:0000313" key="3">
    <source>
        <dbReference type="Proteomes" id="UP000552709"/>
    </source>
</evidence>
<keyword evidence="2" id="KW-0378">Hydrolase</keyword>
<sequence length="145" mass="15093">MLDSFVRDMRSDRVGLVRAARRAYLLGLVALTLPGAVLGVVLLLARPAPMPFPAVLALLVLALVLALVALRLARSAAGNTELPARQAALTGAIQAATAPGVPLLLAYATLSQGLSVGLFLILAAVMHAVVWTQVPGWVREPEAES</sequence>
<organism evidence="2 3">
    <name type="scientific">Deinococcus humi</name>
    <dbReference type="NCBI Taxonomy" id="662880"/>
    <lineage>
        <taxon>Bacteria</taxon>
        <taxon>Thermotogati</taxon>
        <taxon>Deinococcota</taxon>
        <taxon>Deinococci</taxon>
        <taxon>Deinococcales</taxon>
        <taxon>Deinococcaceae</taxon>
        <taxon>Deinococcus</taxon>
    </lineage>
</organism>
<reference evidence="2 3" key="1">
    <citation type="submission" date="2020-08" db="EMBL/GenBank/DDBJ databases">
        <title>Genomic Encyclopedia of Type Strains, Phase IV (KMG-IV): sequencing the most valuable type-strain genomes for metagenomic binning, comparative biology and taxonomic classification.</title>
        <authorList>
            <person name="Goeker M."/>
        </authorList>
    </citation>
    <scope>NUCLEOTIDE SEQUENCE [LARGE SCALE GENOMIC DNA]</scope>
    <source>
        <strain evidence="2 3">DSM 27939</strain>
    </source>
</reference>
<evidence type="ECO:0000256" key="1">
    <source>
        <dbReference type="SAM" id="Phobius"/>
    </source>
</evidence>
<feature type="transmembrane region" description="Helical" evidence="1">
    <location>
        <begin position="51"/>
        <end position="70"/>
    </location>
</feature>
<keyword evidence="2" id="KW-0645">Protease</keyword>
<dbReference type="GO" id="GO:0006508">
    <property type="term" value="P:proteolysis"/>
    <property type="evidence" value="ECO:0007669"/>
    <property type="project" value="UniProtKB-KW"/>
</dbReference>
<keyword evidence="1" id="KW-0472">Membrane</keyword>
<accession>A0A7W8JSA0</accession>
<dbReference type="EMBL" id="JACHFL010000002">
    <property type="protein sequence ID" value="MBB5361898.1"/>
    <property type="molecule type" value="Genomic_DNA"/>
</dbReference>
<proteinExistence type="predicted"/>
<name>A0A7W8JSA0_9DEIO</name>
<gene>
    <name evidence="2" type="ORF">HNQ08_000983</name>
</gene>
<protein>
    <submittedName>
        <fullName evidence="2">Membrane protein implicated in regulation of membrane protease activity</fullName>
    </submittedName>
</protein>
<keyword evidence="1" id="KW-1133">Transmembrane helix</keyword>
<keyword evidence="1" id="KW-0812">Transmembrane</keyword>